<dbReference type="Proteomes" id="UP000319342">
    <property type="component" value="Chromosome"/>
</dbReference>
<dbReference type="AlphaFoldDB" id="A0A518CZU5"/>
<dbReference type="InterPro" id="IPR036412">
    <property type="entry name" value="HAD-like_sf"/>
</dbReference>
<protein>
    <recommendedName>
        <fullName evidence="3">Haloacid dehalogenase-like hydrolase</fullName>
    </recommendedName>
</protein>
<evidence type="ECO:0008006" key="3">
    <source>
        <dbReference type="Google" id="ProtNLM"/>
    </source>
</evidence>
<dbReference type="EMBL" id="CP036290">
    <property type="protein sequence ID" value="QDU84737.1"/>
    <property type="molecule type" value="Genomic_DNA"/>
</dbReference>
<sequence length="289" mass="31101">MKILSDFDGVWTDPTHEAVAVEHGLADDLASLTGFDVERVRADLVHCRERALESAVDHGWIPGDRITAYCDEDAFLAVSGIASYLARGACEVSAPYRGAHESRGGPTFMELADQSFRRLGARPGVGELLPDAGATLKALEELGVDLVVVSNSDTEKLVRLFADAGIAAATDGSARVRVRGGARKWALGDAPESIDVGGRVVDVNRPHYRSIIEEERPDLIVGDVYSLDLALPFHMRSRGEPAAPRFLVHRPPCRPTPWVAGHGVEGRVDSVAARLSDLVGVVRERLGRG</sequence>
<evidence type="ECO:0000313" key="2">
    <source>
        <dbReference type="Proteomes" id="UP000319342"/>
    </source>
</evidence>
<keyword evidence="2" id="KW-1185">Reference proteome</keyword>
<evidence type="ECO:0000313" key="1">
    <source>
        <dbReference type="EMBL" id="QDU84737.1"/>
    </source>
</evidence>
<dbReference type="OrthoDB" id="284724at2"/>
<name>A0A518CZU5_9BACT</name>
<proteinExistence type="predicted"/>
<dbReference type="SUPFAM" id="SSF56784">
    <property type="entry name" value="HAD-like"/>
    <property type="match status" value="1"/>
</dbReference>
<gene>
    <name evidence="1" type="ORF">Pla163_18510</name>
</gene>
<dbReference type="RefSeq" id="WP_145186819.1">
    <property type="nucleotide sequence ID" value="NZ_CP036290.1"/>
</dbReference>
<reference evidence="1 2" key="1">
    <citation type="submission" date="2019-02" db="EMBL/GenBank/DDBJ databases">
        <title>Deep-cultivation of Planctomycetes and their phenomic and genomic characterization uncovers novel biology.</title>
        <authorList>
            <person name="Wiegand S."/>
            <person name="Jogler M."/>
            <person name="Boedeker C."/>
            <person name="Pinto D."/>
            <person name="Vollmers J."/>
            <person name="Rivas-Marin E."/>
            <person name="Kohn T."/>
            <person name="Peeters S.H."/>
            <person name="Heuer A."/>
            <person name="Rast P."/>
            <person name="Oberbeckmann S."/>
            <person name="Bunk B."/>
            <person name="Jeske O."/>
            <person name="Meyerdierks A."/>
            <person name="Storesund J.E."/>
            <person name="Kallscheuer N."/>
            <person name="Luecker S."/>
            <person name="Lage O.M."/>
            <person name="Pohl T."/>
            <person name="Merkel B.J."/>
            <person name="Hornburger P."/>
            <person name="Mueller R.-W."/>
            <person name="Bruemmer F."/>
            <person name="Labrenz M."/>
            <person name="Spormann A.M."/>
            <person name="Op den Camp H."/>
            <person name="Overmann J."/>
            <person name="Amann R."/>
            <person name="Jetten M.S.M."/>
            <person name="Mascher T."/>
            <person name="Medema M.H."/>
            <person name="Devos D.P."/>
            <person name="Kaster A.-K."/>
            <person name="Ovreas L."/>
            <person name="Rohde M."/>
            <person name="Galperin M.Y."/>
            <person name="Jogler C."/>
        </authorList>
    </citation>
    <scope>NUCLEOTIDE SEQUENCE [LARGE SCALE GENOMIC DNA]</scope>
    <source>
        <strain evidence="1 2">Pla163</strain>
    </source>
</reference>
<accession>A0A518CZU5</accession>
<organism evidence="1 2">
    <name type="scientific">Rohdeia mirabilis</name>
    <dbReference type="NCBI Taxonomy" id="2528008"/>
    <lineage>
        <taxon>Bacteria</taxon>
        <taxon>Pseudomonadati</taxon>
        <taxon>Planctomycetota</taxon>
        <taxon>Planctomycetia</taxon>
        <taxon>Planctomycetia incertae sedis</taxon>
        <taxon>Rohdeia</taxon>
    </lineage>
</organism>